<dbReference type="EMBL" id="JARVKF010000320">
    <property type="protein sequence ID" value="KAK9419409.1"/>
    <property type="molecule type" value="Genomic_DNA"/>
</dbReference>
<organism evidence="1 2">
    <name type="scientific">Seiridium unicorne</name>
    <dbReference type="NCBI Taxonomy" id="138068"/>
    <lineage>
        <taxon>Eukaryota</taxon>
        <taxon>Fungi</taxon>
        <taxon>Dikarya</taxon>
        <taxon>Ascomycota</taxon>
        <taxon>Pezizomycotina</taxon>
        <taxon>Sordariomycetes</taxon>
        <taxon>Xylariomycetidae</taxon>
        <taxon>Amphisphaeriales</taxon>
        <taxon>Sporocadaceae</taxon>
        <taxon>Seiridium</taxon>
    </lineage>
</organism>
<keyword evidence="2" id="KW-1185">Reference proteome</keyword>
<proteinExistence type="predicted"/>
<name>A0ABR2UXY0_9PEZI</name>
<evidence type="ECO:0000313" key="2">
    <source>
        <dbReference type="Proteomes" id="UP001408356"/>
    </source>
</evidence>
<evidence type="ECO:0000313" key="1">
    <source>
        <dbReference type="EMBL" id="KAK9419409.1"/>
    </source>
</evidence>
<protein>
    <submittedName>
        <fullName evidence="1">Transcriptional regulatory moc3</fullName>
    </submittedName>
</protein>
<dbReference type="Proteomes" id="UP001408356">
    <property type="component" value="Unassembled WGS sequence"/>
</dbReference>
<accession>A0ABR2UXY0</accession>
<gene>
    <name evidence="1" type="ORF">SUNI508_07384</name>
</gene>
<reference evidence="1 2" key="1">
    <citation type="journal article" date="2024" name="J. Plant Pathol.">
        <title>Sequence and assembly of the genome of Seiridium unicorne, isolate CBS 538.82, causal agent of cypress canker disease.</title>
        <authorList>
            <person name="Scali E."/>
            <person name="Rocca G.D."/>
            <person name="Danti R."/>
            <person name="Garbelotto M."/>
            <person name="Barberini S."/>
            <person name="Baroncelli R."/>
            <person name="Emiliani G."/>
        </authorList>
    </citation>
    <scope>NUCLEOTIDE SEQUENCE [LARGE SCALE GENOMIC DNA]</scope>
    <source>
        <strain evidence="1 2">BM-138-508</strain>
    </source>
</reference>
<comment type="caution">
    <text evidence="1">The sequence shown here is derived from an EMBL/GenBank/DDBJ whole genome shotgun (WGS) entry which is preliminary data.</text>
</comment>
<sequence>MLDNFVWRSFGAGWIDKAASGKIGQLSLETAKALSQTNLGRMEQVQRLKCKGALQYGRCLQSMVDKLAISNIGKAQELIVPIILLLMNAVFYPYRQWEGFLANQVGGDDEWSSLDSDRTTVMSQMKGIATILYMTAPKAFQKPPLLRVFECARTLLVSTMEDLLTGQNEMCTP</sequence>